<dbReference type="RefSeq" id="WP_160646721.1">
    <property type="nucleotide sequence ID" value="NZ_SIJB01000028.1"/>
</dbReference>
<organism evidence="1 2">
    <name type="scientific">Chengkuizengella marina</name>
    <dbReference type="NCBI Taxonomy" id="2507566"/>
    <lineage>
        <taxon>Bacteria</taxon>
        <taxon>Bacillati</taxon>
        <taxon>Bacillota</taxon>
        <taxon>Bacilli</taxon>
        <taxon>Bacillales</taxon>
        <taxon>Paenibacillaceae</taxon>
        <taxon>Chengkuizengella</taxon>
    </lineage>
</organism>
<sequence>MLESPTSLIKPPKLGDSQADLMNAVQAALPSGVILLSPVEKGDASPFHLIDLDQDKKDEAVIFYYDAIKNTGIQGLIFIKINGIWHLDQTFSGLGIELYDLQFADVTGDGRLEIIAGYANGVLEKGLNIYEWQEGNIETLFDTAYSKFVVDDLNQDGLNEITILLVNRGVSAAVTTHLYKQNEFIALDDMLLDEFGSYENVTSGFVTNERRGLVLDIQVGAHAAYTEVLLLENNQLQKASDEMENLTWKDYPVHSEDTDLDGIIEIGKLIPPVGFENESYATTPYITGYYQWIGNDELKLKLQRFYEYQKGFYFEFPKEWNSLLTIERSDNEQEISFVTILGGDLVFDVISIPVEEWESNENMFELGRNNKYVFATSVVNSELNMYFHLL</sequence>
<dbReference type="EMBL" id="SIJB01000028">
    <property type="protein sequence ID" value="NBI29914.1"/>
    <property type="molecule type" value="Genomic_DNA"/>
</dbReference>
<protein>
    <recommendedName>
        <fullName evidence="3">VCBS repeat-containing protein</fullName>
    </recommendedName>
</protein>
<evidence type="ECO:0000313" key="2">
    <source>
        <dbReference type="Proteomes" id="UP000448943"/>
    </source>
</evidence>
<dbReference type="InterPro" id="IPR028994">
    <property type="entry name" value="Integrin_alpha_N"/>
</dbReference>
<name>A0A6N9Q5J8_9BACL</name>
<evidence type="ECO:0000313" key="1">
    <source>
        <dbReference type="EMBL" id="NBI29914.1"/>
    </source>
</evidence>
<dbReference type="AlphaFoldDB" id="A0A6N9Q5J8"/>
<dbReference type="Proteomes" id="UP000448943">
    <property type="component" value="Unassembled WGS sequence"/>
</dbReference>
<accession>A0A6N9Q5J8</accession>
<proteinExistence type="predicted"/>
<keyword evidence="2" id="KW-1185">Reference proteome</keyword>
<gene>
    <name evidence="1" type="ORF">ERL59_13190</name>
</gene>
<reference evidence="1 2" key="1">
    <citation type="submission" date="2019-01" db="EMBL/GenBank/DDBJ databases">
        <title>Chengkuizengella sp. nov., isolated from deep-sea sediment of East Pacific Ocean.</title>
        <authorList>
            <person name="Yang J."/>
            <person name="Lai Q."/>
            <person name="Shao Z."/>
        </authorList>
    </citation>
    <scope>NUCLEOTIDE SEQUENCE [LARGE SCALE GENOMIC DNA]</scope>
    <source>
        <strain evidence="1 2">YPA3-1-1</strain>
    </source>
</reference>
<dbReference type="OrthoDB" id="1743319at2"/>
<comment type="caution">
    <text evidence="1">The sequence shown here is derived from an EMBL/GenBank/DDBJ whole genome shotgun (WGS) entry which is preliminary data.</text>
</comment>
<evidence type="ECO:0008006" key="3">
    <source>
        <dbReference type="Google" id="ProtNLM"/>
    </source>
</evidence>
<dbReference type="SUPFAM" id="SSF69318">
    <property type="entry name" value="Integrin alpha N-terminal domain"/>
    <property type="match status" value="1"/>
</dbReference>